<dbReference type="EMBL" id="JACVVK020000088">
    <property type="protein sequence ID" value="KAK7493920.1"/>
    <property type="molecule type" value="Genomic_DNA"/>
</dbReference>
<organism evidence="1 2">
    <name type="scientific">Batillaria attramentaria</name>
    <dbReference type="NCBI Taxonomy" id="370345"/>
    <lineage>
        <taxon>Eukaryota</taxon>
        <taxon>Metazoa</taxon>
        <taxon>Spiralia</taxon>
        <taxon>Lophotrochozoa</taxon>
        <taxon>Mollusca</taxon>
        <taxon>Gastropoda</taxon>
        <taxon>Caenogastropoda</taxon>
        <taxon>Sorbeoconcha</taxon>
        <taxon>Cerithioidea</taxon>
        <taxon>Batillariidae</taxon>
        <taxon>Batillaria</taxon>
    </lineage>
</organism>
<dbReference type="Proteomes" id="UP001519460">
    <property type="component" value="Unassembled WGS sequence"/>
</dbReference>
<gene>
    <name evidence="1" type="ORF">BaRGS_00014802</name>
</gene>
<keyword evidence="2" id="KW-1185">Reference proteome</keyword>
<sequence length="149" mass="16503">MRTPKRVSLPVHPVSIRIVLAPRAGRRYSAGTEDAKAWDTETDENECLHYGRQTKCRTTSPQTLPLVAGLGCTSATTDARNNAVVVCGAEAVSTGPGLHWCVHCRVENNRLVLKSSKNSAHLKLSQYTGRTRLAWRECRRNWSSGFVIK</sequence>
<evidence type="ECO:0000313" key="1">
    <source>
        <dbReference type="EMBL" id="KAK7493920.1"/>
    </source>
</evidence>
<reference evidence="1 2" key="1">
    <citation type="journal article" date="2023" name="Sci. Data">
        <title>Genome assembly of the Korean intertidal mud-creeper Batillaria attramentaria.</title>
        <authorList>
            <person name="Patra A.K."/>
            <person name="Ho P.T."/>
            <person name="Jun S."/>
            <person name="Lee S.J."/>
            <person name="Kim Y."/>
            <person name="Won Y.J."/>
        </authorList>
    </citation>
    <scope>NUCLEOTIDE SEQUENCE [LARGE SCALE GENOMIC DNA]</scope>
    <source>
        <strain evidence="1">Wonlab-2016</strain>
    </source>
</reference>
<proteinExistence type="predicted"/>
<evidence type="ECO:0000313" key="2">
    <source>
        <dbReference type="Proteomes" id="UP001519460"/>
    </source>
</evidence>
<protein>
    <submittedName>
        <fullName evidence="1">Uncharacterized protein</fullName>
    </submittedName>
</protein>
<dbReference type="AlphaFoldDB" id="A0ABD0L3L5"/>
<accession>A0ABD0L3L5</accession>
<name>A0ABD0L3L5_9CAEN</name>
<comment type="caution">
    <text evidence="1">The sequence shown here is derived from an EMBL/GenBank/DDBJ whole genome shotgun (WGS) entry which is preliminary data.</text>
</comment>